<keyword evidence="1" id="KW-0472">Membrane</keyword>
<dbReference type="AlphaFoldDB" id="A0A1S6IPZ3"/>
<dbReference type="EMBL" id="CP019728">
    <property type="protein sequence ID" value="AQS53616.1"/>
    <property type="molecule type" value="Genomic_DNA"/>
</dbReference>
<dbReference type="RefSeq" id="WP_062468809.1">
    <property type="nucleotide sequence ID" value="NZ_BBYN01000009.1"/>
</dbReference>
<evidence type="ECO:0000256" key="1">
    <source>
        <dbReference type="SAM" id="Phobius"/>
    </source>
</evidence>
<dbReference type="Proteomes" id="UP000188993">
    <property type="component" value="Chromosome"/>
</dbReference>
<gene>
    <name evidence="2" type="ORF">BW727_101249</name>
</gene>
<accession>A0A1S6IPZ3</accession>
<keyword evidence="3" id="KW-1185">Reference proteome</keyword>
<dbReference type="OrthoDB" id="2167666at2"/>
<evidence type="ECO:0000313" key="2">
    <source>
        <dbReference type="EMBL" id="AQS53616.1"/>
    </source>
</evidence>
<reference evidence="2 3" key="1">
    <citation type="journal article" date="2014" name="Int. J. Syst. Evol. Microbiol.">
        <title>Jeotgalibaca dankookensis gen. nov., sp. nov., a member of the family Carnobacteriaceae, isolated from seujeot (Korean traditional food).</title>
        <authorList>
            <person name="Lee D.G."/>
            <person name="Trujillo M.E."/>
            <person name="Kang H."/>
            <person name="Ahn T.Y."/>
        </authorList>
    </citation>
    <scope>NUCLEOTIDE SEQUENCE [LARGE SCALE GENOMIC DNA]</scope>
    <source>
        <strain evidence="2 3">EX-07</strain>
    </source>
</reference>
<dbReference type="KEGG" id="jda:BW727_101249"/>
<evidence type="ECO:0000313" key="3">
    <source>
        <dbReference type="Proteomes" id="UP000188993"/>
    </source>
</evidence>
<keyword evidence="1" id="KW-0812">Transmembrane</keyword>
<organism evidence="2 3">
    <name type="scientific">Jeotgalibaca dankookensis</name>
    <dbReference type="NCBI Taxonomy" id="708126"/>
    <lineage>
        <taxon>Bacteria</taxon>
        <taxon>Bacillati</taxon>
        <taxon>Bacillota</taxon>
        <taxon>Bacilli</taxon>
        <taxon>Lactobacillales</taxon>
        <taxon>Carnobacteriaceae</taxon>
        <taxon>Jeotgalibaca</taxon>
    </lineage>
</organism>
<feature type="transmembrane region" description="Helical" evidence="1">
    <location>
        <begin position="78"/>
        <end position="98"/>
    </location>
</feature>
<protein>
    <submittedName>
        <fullName evidence="2">Uncharacterized protein</fullName>
    </submittedName>
</protein>
<proteinExistence type="predicted"/>
<sequence length="129" mass="14571">MTITVINHTNWLGNGSILTIKLNGKKIVKINPEQRLRINLPQEPATLSVSQLGSKSNHLEVQDGEIIEITIKKVTSKIFFSSLLTFNILILLTNMFFPTISSKMATISILGVIYISLLFQVKWYQLKKV</sequence>
<feature type="transmembrane region" description="Helical" evidence="1">
    <location>
        <begin position="104"/>
        <end position="124"/>
    </location>
</feature>
<keyword evidence="1" id="KW-1133">Transmembrane helix</keyword>
<name>A0A1S6IPZ3_9LACT</name>